<feature type="compositionally biased region" description="Basic and acidic residues" evidence="2">
    <location>
        <begin position="1"/>
        <end position="17"/>
    </location>
</feature>
<evidence type="ECO:0000313" key="4">
    <source>
        <dbReference type="Proteomes" id="UP001359485"/>
    </source>
</evidence>
<feature type="compositionally biased region" description="Low complexity" evidence="2">
    <location>
        <begin position="33"/>
        <end position="51"/>
    </location>
</feature>
<dbReference type="InterPro" id="IPR005334">
    <property type="entry name" value="Tctex-1-like"/>
</dbReference>
<protein>
    <submittedName>
        <fullName evidence="3">Uncharacterized protein</fullName>
    </submittedName>
</protein>
<comment type="similarity">
    <text evidence="1">Belongs to the dynein light chain Tctex-type family.</text>
</comment>
<organism evidence="3 4">
    <name type="scientific">Polyplax serrata</name>
    <name type="common">Common mouse louse</name>
    <dbReference type="NCBI Taxonomy" id="468196"/>
    <lineage>
        <taxon>Eukaryota</taxon>
        <taxon>Metazoa</taxon>
        <taxon>Ecdysozoa</taxon>
        <taxon>Arthropoda</taxon>
        <taxon>Hexapoda</taxon>
        <taxon>Insecta</taxon>
        <taxon>Pterygota</taxon>
        <taxon>Neoptera</taxon>
        <taxon>Paraneoptera</taxon>
        <taxon>Psocodea</taxon>
        <taxon>Troctomorpha</taxon>
        <taxon>Phthiraptera</taxon>
        <taxon>Anoplura</taxon>
        <taxon>Polyplacidae</taxon>
        <taxon>Polyplax</taxon>
    </lineage>
</organism>
<dbReference type="Pfam" id="PF03645">
    <property type="entry name" value="Tctex-1"/>
    <property type="match status" value="1"/>
</dbReference>
<dbReference type="InterPro" id="IPR038586">
    <property type="entry name" value="Tctex-1-like_sf"/>
</dbReference>
<evidence type="ECO:0000256" key="1">
    <source>
        <dbReference type="ARBA" id="ARBA00005361"/>
    </source>
</evidence>
<dbReference type="PANTHER" id="PTHR21255">
    <property type="entry name" value="T-COMPLEX-ASSOCIATED-TESTIS-EXPRESSED 1/ DYNEIN LIGHT CHAIN"/>
    <property type="match status" value="1"/>
</dbReference>
<accession>A0ABR1BBQ6</accession>
<feature type="region of interest" description="Disordered" evidence="2">
    <location>
        <begin position="1"/>
        <end position="53"/>
    </location>
</feature>
<reference evidence="3 4" key="1">
    <citation type="submission" date="2023-09" db="EMBL/GenBank/DDBJ databases">
        <title>Genomes of two closely related lineages of the louse Polyplax serrata with different host specificities.</title>
        <authorList>
            <person name="Martinu J."/>
            <person name="Tarabai H."/>
            <person name="Stefka J."/>
            <person name="Hypsa V."/>
        </authorList>
    </citation>
    <scope>NUCLEOTIDE SEQUENCE [LARGE SCALE GENOMIC DNA]</scope>
    <source>
        <strain evidence="3">98ZLc_SE</strain>
    </source>
</reference>
<evidence type="ECO:0000256" key="2">
    <source>
        <dbReference type="SAM" id="MobiDB-lite"/>
    </source>
</evidence>
<dbReference type="Proteomes" id="UP001359485">
    <property type="component" value="Unassembled WGS sequence"/>
</dbReference>
<dbReference type="PANTHER" id="PTHR21255:SF65">
    <property type="entry name" value="TCTEX1 DOMAIN-CONTAINING PROTEIN 2"/>
    <property type="match status" value="1"/>
</dbReference>
<dbReference type="CDD" id="cd21451">
    <property type="entry name" value="DLC-like_TCTEX1D"/>
    <property type="match status" value="1"/>
</dbReference>
<proteinExistence type="inferred from homology"/>
<dbReference type="EMBL" id="JAWJWF010000001">
    <property type="protein sequence ID" value="KAK6640888.1"/>
    <property type="molecule type" value="Genomic_DNA"/>
</dbReference>
<gene>
    <name evidence="3" type="ORF">RUM44_012586</name>
</gene>
<evidence type="ECO:0000313" key="3">
    <source>
        <dbReference type="EMBL" id="KAK6640888.1"/>
    </source>
</evidence>
<name>A0ABR1BBQ6_POLSC</name>
<dbReference type="Gene3D" id="3.30.1140.40">
    <property type="entry name" value="Tctex-1"/>
    <property type="match status" value="1"/>
</dbReference>
<keyword evidence="4" id="KW-1185">Reference proteome</keyword>
<comment type="caution">
    <text evidence="3">The sequence shown here is derived from an EMBL/GenBank/DDBJ whole genome shotgun (WGS) entry which is preliminary data.</text>
</comment>
<sequence length="185" mass="21362">MTEEDNKKDDEEKEEVKSAVSKKKLASKMAIPSKSSLKSSFSSSSDTSGSSLAMKRQSEFDKLAKGPRYQNTYRLDPKRPFKANEVYKILQTIVEREVVNFLQYDGLMGPKIVQTIAAEVRSAVKLLNYDRYKICVIVYLGEKKLHGFQAAFRGLWDHERDGWTTYFYQCRTYFISCTCFGLYHD</sequence>